<evidence type="ECO:0000313" key="8">
    <source>
        <dbReference type="Proteomes" id="UP000502706"/>
    </source>
</evidence>
<name>A0A6G8PWL1_9ACTN</name>
<evidence type="ECO:0000313" key="7">
    <source>
        <dbReference type="EMBL" id="QIN78590.1"/>
    </source>
</evidence>
<dbReference type="KEGG" id="rmar:GBA65_08725"/>
<keyword evidence="8" id="KW-1185">Reference proteome</keyword>
<keyword evidence="2" id="KW-0808">Transferase</keyword>
<keyword evidence="3" id="KW-0378">Hydrolase</keyword>
<dbReference type="InterPro" id="IPR043137">
    <property type="entry name" value="GGT_ssub_C"/>
</dbReference>
<dbReference type="PANTHER" id="PTHR43199">
    <property type="entry name" value="GLUTATHIONE HYDROLASE"/>
    <property type="match status" value="1"/>
</dbReference>
<feature type="chain" id="PRO_5026006850" description="Gamma-glutamyltransferase" evidence="6">
    <location>
        <begin position="24"/>
        <end position="529"/>
    </location>
</feature>
<dbReference type="PROSITE" id="PS51257">
    <property type="entry name" value="PROKAR_LIPOPROTEIN"/>
    <property type="match status" value="1"/>
</dbReference>
<dbReference type="PANTHER" id="PTHR43199:SF1">
    <property type="entry name" value="GLUTATHIONE HYDROLASE PROENZYME"/>
    <property type="match status" value="1"/>
</dbReference>
<evidence type="ECO:0000256" key="2">
    <source>
        <dbReference type="ARBA" id="ARBA00022679"/>
    </source>
</evidence>
<feature type="signal peptide" evidence="6">
    <location>
        <begin position="1"/>
        <end position="23"/>
    </location>
</feature>
<dbReference type="SUPFAM" id="SSF56235">
    <property type="entry name" value="N-terminal nucleophile aminohydrolases (Ntn hydrolases)"/>
    <property type="match status" value="1"/>
</dbReference>
<protein>
    <recommendedName>
        <fullName evidence="9">Gamma-glutamyltransferase</fullName>
    </recommendedName>
</protein>
<accession>A0A6G8PWL1</accession>
<keyword evidence="4" id="KW-0865">Zymogen</keyword>
<evidence type="ECO:0008006" key="9">
    <source>
        <dbReference type="Google" id="ProtNLM"/>
    </source>
</evidence>
<feature type="region of interest" description="Disordered" evidence="5">
    <location>
        <begin position="19"/>
        <end position="87"/>
    </location>
</feature>
<evidence type="ECO:0000256" key="6">
    <source>
        <dbReference type="SAM" id="SignalP"/>
    </source>
</evidence>
<evidence type="ECO:0000256" key="1">
    <source>
        <dbReference type="ARBA" id="ARBA00009381"/>
    </source>
</evidence>
<dbReference type="InterPro" id="IPR043138">
    <property type="entry name" value="GGT_lsub"/>
</dbReference>
<reference evidence="7 8" key="1">
    <citation type="submission" date="2019-10" db="EMBL/GenBank/DDBJ databases">
        <title>Rubrobacter sp nov SCSIO 52915 isolated from a deep-sea sediment in the South China Sea.</title>
        <authorList>
            <person name="Chen R.W."/>
        </authorList>
    </citation>
    <scope>NUCLEOTIDE SEQUENCE [LARGE SCALE GENOMIC DNA]</scope>
    <source>
        <strain evidence="7 8">SCSIO 52915</strain>
    </source>
</reference>
<keyword evidence="6" id="KW-0732">Signal</keyword>
<dbReference type="InterPro" id="IPR029055">
    <property type="entry name" value="Ntn_hydrolases_N"/>
</dbReference>
<dbReference type="InterPro" id="IPR051792">
    <property type="entry name" value="GGT_bact"/>
</dbReference>
<dbReference type="PRINTS" id="PR01210">
    <property type="entry name" value="GGTRANSPTASE"/>
</dbReference>
<gene>
    <name evidence="7" type="ORF">GBA65_08725</name>
</gene>
<dbReference type="AlphaFoldDB" id="A0A6G8PWL1"/>
<evidence type="ECO:0000256" key="4">
    <source>
        <dbReference type="ARBA" id="ARBA00023145"/>
    </source>
</evidence>
<dbReference type="Gene3D" id="1.10.246.130">
    <property type="match status" value="1"/>
</dbReference>
<comment type="similarity">
    <text evidence="1">Belongs to the gamma-glutamyltransferase family.</text>
</comment>
<dbReference type="Gene3D" id="3.60.20.40">
    <property type="match status" value="1"/>
</dbReference>
<proteinExistence type="inferred from homology"/>
<dbReference type="GO" id="GO:0016787">
    <property type="term" value="F:hydrolase activity"/>
    <property type="evidence" value="ECO:0007669"/>
    <property type="project" value="UniProtKB-KW"/>
</dbReference>
<sequence>MRKMLTILLVLGLLGSCGGAGPAAPEAAPREEETTSATTGEPTGETSPEPTAPATVAQTEPEPPEEPAVRATSSTPDAPAVGGEGMVSSAHPLATEAGLEVLADGGNAFDAAVAVAAALNVVEPMMSGAGGYGALVVYDAEKGETRYLEAGSRFPASTDPSVFRPPTPGYEANRCGAPAVSAPANVDAWEKLSEEYGDLEWSRLFEPAIGYAENGFAIDGVTAGWIGSEYPAFPENAREIYGRDGVPLQTGETLVQTDLAGSLRQIQREGADSMHGGSLGEAMAATVQEGGGFLTLDDTRENRAEWLDTISIGYRGNEVVTASPPSTSWGMLLRLGVLSEFDLTPQDHNTSDYLHALTEVSKQGGQVAREYAADPPFDLLLSEEYWAEQAANMSPYYASPYEPFTTVDSAASCSPTGYTPTGPANNAQANSQGYTTHYVVADGEGNVVSSTQTLGNVFGSKVMPEGTGLWLNDATAWSRFEPVGNVFDVYPGRKSLYALCPVIVLRDGKPTIALGTPGGRTIPRPRPRC</sequence>
<organism evidence="7 8">
    <name type="scientific">Rubrobacter marinus</name>
    <dbReference type="NCBI Taxonomy" id="2653852"/>
    <lineage>
        <taxon>Bacteria</taxon>
        <taxon>Bacillati</taxon>
        <taxon>Actinomycetota</taxon>
        <taxon>Rubrobacteria</taxon>
        <taxon>Rubrobacterales</taxon>
        <taxon>Rubrobacteraceae</taxon>
        <taxon>Rubrobacter</taxon>
    </lineage>
</organism>
<dbReference type="Proteomes" id="UP000502706">
    <property type="component" value="Chromosome"/>
</dbReference>
<feature type="compositionally biased region" description="Low complexity" evidence="5">
    <location>
        <begin position="35"/>
        <end position="60"/>
    </location>
</feature>
<dbReference type="GO" id="GO:0016740">
    <property type="term" value="F:transferase activity"/>
    <property type="evidence" value="ECO:0007669"/>
    <property type="project" value="UniProtKB-KW"/>
</dbReference>
<dbReference type="Pfam" id="PF01019">
    <property type="entry name" value="G_glu_transpept"/>
    <property type="match status" value="1"/>
</dbReference>
<dbReference type="EMBL" id="CP045121">
    <property type="protein sequence ID" value="QIN78590.1"/>
    <property type="molecule type" value="Genomic_DNA"/>
</dbReference>
<evidence type="ECO:0000256" key="3">
    <source>
        <dbReference type="ARBA" id="ARBA00022801"/>
    </source>
</evidence>
<evidence type="ECO:0000256" key="5">
    <source>
        <dbReference type="SAM" id="MobiDB-lite"/>
    </source>
</evidence>